<dbReference type="SUPFAM" id="SSF53474">
    <property type="entry name" value="alpha/beta-Hydrolases"/>
    <property type="match status" value="1"/>
</dbReference>
<dbReference type="PANTHER" id="PTHR11610:SF173">
    <property type="entry name" value="LIPASE DOMAIN-CONTAINING PROTEIN-RELATED"/>
    <property type="match status" value="1"/>
</dbReference>
<dbReference type="Gene3D" id="3.40.50.1820">
    <property type="entry name" value="alpha/beta hydrolase"/>
    <property type="match status" value="1"/>
</dbReference>
<protein>
    <recommendedName>
        <fullName evidence="6">Lipase domain-containing protein</fullName>
    </recommendedName>
</protein>
<dbReference type="EMBL" id="CH963847">
    <property type="protein sequence ID" value="EDW72636.1"/>
    <property type="molecule type" value="Genomic_DNA"/>
</dbReference>
<dbReference type="InterPro" id="IPR013818">
    <property type="entry name" value="Lipase"/>
</dbReference>
<keyword evidence="5" id="KW-0732">Signal</keyword>
<evidence type="ECO:0000256" key="2">
    <source>
        <dbReference type="ARBA" id="ARBA00010701"/>
    </source>
</evidence>
<dbReference type="InterPro" id="IPR000734">
    <property type="entry name" value="TAG_lipase"/>
</dbReference>
<keyword evidence="8" id="KW-1185">Reference proteome</keyword>
<dbReference type="HOGENOM" id="CLU_027171_2_0_1"/>
<dbReference type="PANTHER" id="PTHR11610">
    <property type="entry name" value="LIPASE"/>
    <property type="match status" value="1"/>
</dbReference>
<dbReference type="Pfam" id="PF00151">
    <property type="entry name" value="Lipase"/>
    <property type="match status" value="1"/>
</dbReference>
<dbReference type="GO" id="GO:0017171">
    <property type="term" value="F:serine hydrolase activity"/>
    <property type="evidence" value="ECO:0007669"/>
    <property type="project" value="TreeGrafter"/>
</dbReference>
<keyword evidence="3" id="KW-0964">Secreted</keyword>
<dbReference type="InParanoid" id="B4MNC7"/>
<sequence>MQKRVFLIIVLVLLCSAIAAYAANEPKYILYTQRIRDSPQTIEPEAESLVRSSFYALDPIIVSIPRWLGNSSTIEHSTVVAAKLDQETCNVITVDLEGITNESDIIESVGNLIVLFNRQFDVSLEQLSLVGFAEGAHLAGGVGEKVKTDLGQQLTKITALDPTAANGELLQHKLSTQDAKFVEVIHTNSGGAGTWEELGHVDYYPNGGDSQPGCDITTGIANACSHERALHLLNEMWSPSNGFVSARCGSVLTLSAENCRWSSLRMGHADVSTSASGIYFLETHSSTPYSRGAYYIGFL</sequence>
<gene>
    <name evidence="7" type="primary">Dwil\GK17107</name>
    <name evidence="7" type="ORF">Dwil_GK17107</name>
</gene>
<feature type="domain" description="Lipase" evidence="6">
    <location>
        <begin position="25"/>
        <end position="289"/>
    </location>
</feature>
<dbReference type="GO" id="GO:0005615">
    <property type="term" value="C:extracellular space"/>
    <property type="evidence" value="ECO:0007669"/>
    <property type="project" value="TreeGrafter"/>
</dbReference>
<evidence type="ECO:0000256" key="3">
    <source>
        <dbReference type="ARBA" id="ARBA00022525"/>
    </source>
</evidence>
<evidence type="ECO:0000256" key="4">
    <source>
        <dbReference type="RuleBase" id="RU004262"/>
    </source>
</evidence>
<organism evidence="7 8">
    <name type="scientific">Drosophila willistoni</name>
    <name type="common">Fruit fly</name>
    <dbReference type="NCBI Taxonomy" id="7260"/>
    <lineage>
        <taxon>Eukaryota</taxon>
        <taxon>Metazoa</taxon>
        <taxon>Ecdysozoa</taxon>
        <taxon>Arthropoda</taxon>
        <taxon>Hexapoda</taxon>
        <taxon>Insecta</taxon>
        <taxon>Pterygota</taxon>
        <taxon>Neoptera</taxon>
        <taxon>Endopterygota</taxon>
        <taxon>Diptera</taxon>
        <taxon>Brachycera</taxon>
        <taxon>Muscomorpha</taxon>
        <taxon>Ephydroidea</taxon>
        <taxon>Drosophilidae</taxon>
        <taxon>Drosophila</taxon>
        <taxon>Sophophora</taxon>
    </lineage>
</organism>
<dbReference type="eggNOG" id="ENOG502RYX8">
    <property type="taxonomic scope" value="Eukaryota"/>
</dbReference>
<comment type="similarity">
    <text evidence="2 4">Belongs to the AB hydrolase superfamily. Lipase family.</text>
</comment>
<feature type="chain" id="PRO_5002815436" description="Lipase domain-containing protein" evidence="5">
    <location>
        <begin position="23"/>
        <end position="299"/>
    </location>
</feature>
<reference evidence="7 8" key="1">
    <citation type="journal article" date="2007" name="Nature">
        <title>Evolution of genes and genomes on the Drosophila phylogeny.</title>
        <authorList>
            <consortium name="Drosophila 12 Genomes Consortium"/>
            <person name="Clark A.G."/>
            <person name="Eisen M.B."/>
            <person name="Smith D.R."/>
            <person name="Bergman C.M."/>
            <person name="Oliver B."/>
            <person name="Markow T.A."/>
            <person name="Kaufman T.C."/>
            <person name="Kellis M."/>
            <person name="Gelbart W."/>
            <person name="Iyer V.N."/>
            <person name="Pollard D.A."/>
            <person name="Sackton T.B."/>
            <person name="Larracuente A.M."/>
            <person name="Singh N.D."/>
            <person name="Abad J.P."/>
            <person name="Abt D.N."/>
            <person name="Adryan B."/>
            <person name="Aguade M."/>
            <person name="Akashi H."/>
            <person name="Anderson W.W."/>
            <person name="Aquadro C.F."/>
            <person name="Ardell D.H."/>
            <person name="Arguello R."/>
            <person name="Artieri C.G."/>
            <person name="Barbash D.A."/>
            <person name="Barker D."/>
            <person name="Barsanti P."/>
            <person name="Batterham P."/>
            <person name="Batzoglou S."/>
            <person name="Begun D."/>
            <person name="Bhutkar A."/>
            <person name="Blanco E."/>
            <person name="Bosak S.A."/>
            <person name="Bradley R.K."/>
            <person name="Brand A.D."/>
            <person name="Brent M.R."/>
            <person name="Brooks A.N."/>
            <person name="Brown R.H."/>
            <person name="Butlin R.K."/>
            <person name="Caggese C."/>
            <person name="Calvi B.R."/>
            <person name="Bernardo de Carvalho A."/>
            <person name="Caspi A."/>
            <person name="Castrezana S."/>
            <person name="Celniker S.E."/>
            <person name="Chang J.L."/>
            <person name="Chapple C."/>
            <person name="Chatterji S."/>
            <person name="Chinwalla A."/>
            <person name="Civetta A."/>
            <person name="Clifton S.W."/>
            <person name="Comeron J.M."/>
            <person name="Costello J.C."/>
            <person name="Coyne J.A."/>
            <person name="Daub J."/>
            <person name="David R.G."/>
            <person name="Delcher A.L."/>
            <person name="Delehaunty K."/>
            <person name="Do C.B."/>
            <person name="Ebling H."/>
            <person name="Edwards K."/>
            <person name="Eickbush T."/>
            <person name="Evans J.D."/>
            <person name="Filipski A."/>
            <person name="Findeiss S."/>
            <person name="Freyhult E."/>
            <person name="Fulton L."/>
            <person name="Fulton R."/>
            <person name="Garcia A.C."/>
            <person name="Gardiner A."/>
            <person name="Garfield D.A."/>
            <person name="Garvin B.E."/>
            <person name="Gibson G."/>
            <person name="Gilbert D."/>
            <person name="Gnerre S."/>
            <person name="Godfrey J."/>
            <person name="Good R."/>
            <person name="Gotea V."/>
            <person name="Gravely B."/>
            <person name="Greenberg A.J."/>
            <person name="Griffiths-Jones S."/>
            <person name="Gross S."/>
            <person name="Guigo R."/>
            <person name="Gustafson E.A."/>
            <person name="Haerty W."/>
            <person name="Hahn M.W."/>
            <person name="Halligan D.L."/>
            <person name="Halpern A.L."/>
            <person name="Halter G.M."/>
            <person name="Han M.V."/>
            <person name="Heger A."/>
            <person name="Hillier L."/>
            <person name="Hinrichs A.S."/>
            <person name="Holmes I."/>
            <person name="Hoskins R.A."/>
            <person name="Hubisz M.J."/>
            <person name="Hultmark D."/>
            <person name="Huntley M.A."/>
            <person name="Jaffe D.B."/>
            <person name="Jagadeeshan S."/>
            <person name="Jeck W.R."/>
            <person name="Johnson J."/>
            <person name="Jones C.D."/>
            <person name="Jordan W.C."/>
            <person name="Karpen G.H."/>
            <person name="Kataoka E."/>
            <person name="Keightley P.D."/>
            <person name="Kheradpour P."/>
            <person name="Kirkness E.F."/>
            <person name="Koerich L.B."/>
            <person name="Kristiansen K."/>
            <person name="Kudrna D."/>
            <person name="Kulathinal R.J."/>
            <person name="Kumar S."/>
            <person name="Kwok R."/>
            <person name="Lander E."/>
            <person name="Langley C.H."/>
            <person name="Lapoint R."/>
            <person name="Lazzaro B.P."/>
            <person name="Lee S.J."/>
            <person name="Levesque L."/>
            <person name="Li R."/>
            <person name="Lin C.F."/>
            <person name="Lin M.F."/>
            <person name="Lindblad-Toh K."/>
            <person name="Llopart A."/>
            <person name="Long M."/>
            <person name="Low L."/>
            <person name="Lozovsky E."/>
            <person name="Lu J."/>
            <person name="Luo M."/>
            <person name="Machado C.A."/>
            <person name="Makalowski W."/>
            <person name="Marzo M."/>
            <person name="Matsuda M."/>
            <person name="Matzkin L."/>
            <person name="McAllister B."/>
            <person name="McBride C.S."/>
            <person name="McKernan B."/>
            <person name="McKernan K."/>
            <person name="Mendez-Lago M."/>
            <person name="Minx P."/>
            <person name="Mollenhauer M.U."/>
            <person name="Montooth K."/>
            <person name="Mount S.M."/>
            <person name="Mu X."/>
            <person name="Myers E."/>
            <person name="Negre B."/>
            <person name="Newfeld S."/>
            <person name="Nielsen R."/>
            <person name="Noor M.A."/>
            <person name="O'Grady P."/>
            <person name="Pachter L."/>
            <person name="Papaceit M."/>
            <person name="Parisi M.J."/>
            <person name="Parisi M."/>
            <person name="Parts L."/>
            <person name="Pedersen J.S."/>
            <person name="Pesole G."/>
            <person name="Phillippy A.M."/>
            <person name="Ponting C.P."/>
            <person name="Pop M."/>
            <person name="Porcelli D."/>
            <person name="Powell J.R."/>
            <person name="Prohaska S."/>
            <person name="Pruitt K."/>
            <person name="Puig M."/>
            <person name="Quesneville H."/>
            <person name="Ram K.R."/>
            <person name="Rand D."/>
            <person name="Rasmussen M.D."/>
            <person name="Reed L.K."/>
            <person name="Reenan R."/>
            <person name="Reily A."/>
            <person name="Remington K.A."/>
            <person name="Rieger T.T."/>
            <person name="Ritchie M.G."/>
            <person name="Robin C."/>
            <person name="Rogers Y.H."/>
            <person name="Rohde C."/>
            <person name="Rozas J."/>
            <person name="Rubenfield M.J."/>
            <person name="Ruiz A."/>
            <person name="Russo S."/>
            <person name="Salzberg S.L."/>
            <person name="Sanchez-Gracia A."/>
            <person name="Saranga D.J."/>
            <person name="Sato H."/>
            <person name="Schaeffer S.W."/>
            <person name="Schatz M.C."/>
            <person name="Schlenke T."/>
            <person name="Schwartz R."/>
            <person name="Segarra C."/>
            <person name="Singh R.S."/>
            <person name="Sirot L."/>
            <person name="Sirota M."/>
            <person name="Sisneros N.B."/>
            <person name="Smith C.D."/>
            <person name="Smith T.F."/>
            <person name="Spieth J."/>
            <person name="Stage D.E."/>
            <person name="Stark A."/>
            <person name="Stephan W."/>
            <person name="Strausberg R.L."/>
            <person name="Strempel S."/>
            <person name="Sturgill D."/>
            <person name="Sutton G."/>
            <person name="Sutton G.G."/>
            <person name="Tao W."/>
            <person name="Teichmann S."/>
            <person name="Tobari Y.N."/>
            <person name="Tomimura Y."/>
            <person name="Tsolas J.M."/>
            <person name="Valente V.L."/>
            <person name="Venter E."/>
            <person name="Venter J.C."/>
            <person name="Vicario S."/>
            <person name="Vieira F.G."/>
            <person name="Vilella A.J."/>
            <person name="Villasante A."/>
            <person name="Walenz B."/>
            <person name="Wang J."/>
            <person name="Wasserman M."/>
            <person name="Watts T."/>
            <person name="Wilson D."/>
            <person name="Wilson R.K."/>
            <person name="Wing R.A."/>
            <person name="Wolfner M.F."/>
            <person name="Wong A."/>
            <person name="Wong G.K."/>
            <person name="Wu C.I."/>
            <person name="Wu G."/>
            <person name="Yamamoto D."/>
            <person name="Yang H.P."/>
            <person name="Yang S.P."/>
            <person name="Yorke J.A."/>
            <person name="Yoshida K."/>
            <person name="Zdobnov E."/>
            <person name="Zhang P."/>
            <person name="Zhang Y."/>
            <person name="Zimin A.V."/>
            <person name="Baldwin J."/>
            <person name="Abdouelleil A."/>
            <person name="Abdulkadir J."/>
            <person name="Abebe A."/>
            <person name="Abera B."/>
            <person name="Abreu J."/>
            <person name="Acer S.C."/>
            <person name="Aftuck L."/>
            <person name="Alexander A."/>
            <person name="An P."/>
            <person name="Anderson E."/>
            <person name="Anderson S."/>
            <person name="Arachi H."/>
            <person name="Azer M."/>
            <person name="Bachantsang P."/>
            <person name="Barry A."/>
            <person name="Bayul T."/>
            <person name="Berlin A."/>
            <person name="Bessette D."/>
            <person name="Bloom T."/>
            <person name="Blye J."/>
            <person name="Boguslavskiy L."/>
            <person name="Bonnet C."/>
            <person name="Boukhgalter B."/>
            <person name="Bourzgui I."/>
            <person name="Brown A."/>
            <person name="Cahill P."/>
            <person name="Channer S."/>
            <person name="Cheshatsang Y."/>
            <person name="Chuda L."/>
            <person name="Citroen M."/>
            <person name="Collymore A."/>
            <person name="Cooke P."/>
            <person name="Costello M."/>
            <person name="D'Aco K."/>
            <person name="Daza R."/>
            <person name="De Haan G."/>
            <person name="DeGray S."/>
            <person name="DeMaso C."/>
            <person name="Dhargay N."/>
            <person name="Dooley K."/>
            <person name="Dooley E."/>
            <person name="Doricent M."/>
            <person name="Dorje P."/>
            <person name="Dorjee K."/>
            <person name="Dupes A."/>
            <person name="Elong R."/>
            <person name="Falk J."/>
            <person name="Farina A."/>
            <person name="Faro S."/>
            <person name="Ferguson D."/>
            <person name="Fisher S."/>
            <person name="Foley C.D."/>
            <person name="Franke A."/>
            <person name="Friedrich D."/>
            <person name="Gadbois L."/>
            <person name="Gearin G."/>
            <person name="Gearin C.R."/>
            <person name="Giannoukos G."/>
            <person name="Goode T."/>
            <person name="Graham J."/>
            <person name="Grandbois E."/>
            <person name="Grewal S."/>
            <person name="Gyaltsen K."/>
            <person name="Hafez N."/>
            <person name="Hagos B."/>
            <person name="Hall J."/>
            <person name="Henson C."/>
            <person name="Hollinger A."/>
            <person name="Honan T."/>
            <person name="Huard M.D."/>
            <person name="Hughes L."/>
            <person name="Hurhula B."/>
            <person name="Husby M.E."/>
            <person name="Kamat A."/>
            <person name="Kanga B."/>
            <person name="Kashin S."/>
            <person name="Khazanovich D."/>
            <person name="Kisner P."/>
            <person name="Lance K."/>
            <person name="Lara M."/>
            <person name="Lee W."/>
            <person name="Lennon N."/>
            <person name="Letendre F."/>
            <person name="LeVine R."/>
            <person name="Lipovsky A."/>
            <person name="Liu X."/>
            <person name="Liu J."/>
            <person name="Liu S."/>
            <person name="Lokyitsang T."/>
            <person name="Lokyitsang Y."/>
            <person name="Lubonja R."/>
            <person name="Lui A."/>
            <person name="MacDonald P."/>
            <person name="Magnisalis V."/>
            <person name="Maru K."/>
            <person name="Matthews C."/>
            <person name="McCusker W."/>
            <person name="McDonough S."/>
            <person name="Mehta T."/>
            <person name="Meldrim J."/>
            <person name="Meneus L."/>
            <person name="Mihai O."/>
            <person name="Mihalev A."/>
            <person name="Mihova T."/>
            <person name="Mittelman R."/>
            <person name="Mlenga V."/>
            <person name="Montmayeur A."/>
            <person name="Mulrain L."/>
            <person name="Navidi A."/>
            <person name="Naylor J."/>
            <person name="Negash T."/>
            <person name="Nguyen T."/>
            <person name="Nguyen N."/>
            <person name="Nicol R."/>
            <person name="Norbu C."/>
            <person name="Norbu N."/>
            <person name="Novod N."/>
            <person name="O'Neill B."/>
            <person name="Osman S."/>
            <person name="Markiewicz E."/>
            <person name="Oyono O.L."/>
            <person name="Patti C."/>
            <person name="Phunkhang P."/>
            <person name="Pierre F."/>
            <person name="Priest M."/>
            <person name="Raghuraman S."/>
            <person name="Rege F."/>
            <person name="Reyes R."/>
            <person name="Rise C."/>
            <person name="Rogov P."/>
            <person name="Ross K."/>
            <person name="Ryan E."/>
            <person name="Settipalli S."/>
            <person name="Shea T."/>
            <person name="Sherpa N."/>
            <person name="Shi L."/>
            <person name="Shih D."/>
            <person name="Sparrow T."/>
            <person name="Spaulding J."/>
            <person name="Stalker J."/>
            <person name="Stange-Thomann N."/>
            <person name="Stavropoulos S."/>
            <person name="Stone C."/>
            <person name="Strader C."/>
            <person name="Tesfaye S."/>
            <person name="Thomson T."/>
            <person name="Thoulutsang Y."/>
            <person name="Thoulutsang D."/>
            <person name="Topham K."/>
            <person name="Topping I."/>
            <person name="Tsamla T."/>
            <person name="Vassiliev H."/>
            <person name="Vo A."/>
            <person name="Wangchuk T."/>
            <person name="Wangdi T."/>
            <person name="Weiand M."/>
            <person name="Wilkinson J."/>
            <person name="Wilson A."/>
            <person name="Yadav S."/>
            <person name="Young G."/>
            <person name="Yu Q."/>
            <person name="Zembek L."/>
            <person name="Zhong D."/>
            <person name="Zimmer A."/>
            <person name="Zwirko Z."/>
            <person name="Jaffe D.B."/>
            <person name="Alvarez P."/>
            <person name="Brockman W."/>
            <person name="Butler J."/>
            <person name="Chin C."/>
            <person name="Gnerre S."/>
            <person name="Grabherr M."/>
            <person name="Kleber M."/>
            <person name="Mauceli E."/>
            <person name="MacCallum I."/>
        </authorList>
    </citation>
    <scope>NUCLEOTIDE SEQUENCE [LARGE SCALE GENOMIC DNA]</scope>
    <source>
        <strain evidence="8">Tucson 14030-0811.24</strain>
    </source>
</reference>
<dbReference type="KEGG" id="dwi:6639328"/>
<dbReference type="GO" id="GO:0016042">
    <property type="term" value="P:lipid catabolic process"/>
    <property type="evidence" value="ECO:0007669"/>
    <property type="project" value="TreeGrafter"/>
</dbReference>
<accession>B4MNC7</accession>
<dbReference type="GO" id="GO:0016298">
    <property type="term" value="F:lipase activity"/>
    <property type="evidence" value="ECO:0007669"/>
    <property type="project" value="InterPro"/>
</dbReference>
<dbReference type="InterPro" id="IPR029058">
    <property type="entry name" value="AB_hydrolase_fold"/>
</dbReference>
<evidence type="ECO:0000313" key="7">
    <source>
        <dbReference type="EMBL" id="EDW72636.1"/>
    </source>
</evidence>
<evidence type="ECO:0000259" key="6">
    <source>
        <dbReference type="Pfam" id="PF00151"/>
    </source>
</evidence>
<evidence type="ECO:0000313" key="8">
    <source>
        <dbReference type="Proteomes" id="UP000007798"/>
    </source>
</evidence>
<proteinExistence type="inferred from homology"/>
<dbReference type="AlphaFoldDB" id="B4MNC7"/>
<feature type="signal peptide" evidence="5">
    <location>
        <begin position="1"/>
        <end position="22"/>
    </location>
</feature>
<comment type="subcellular location">
    <subcellularLocation>
        <location evidence="1">Secreted</location>
    </subcellularLocation>
</comment>
<evidence type="ECO:0000256" key="5">
    <source>
        <dbReference type="SAM" id="SignalP"/>
    </source>
</evidence>
<evidence type="ECO:0000256" key="1">
    <source>
        <dbReference type="ARBA" id="ARBA00004613"/>
    </source>
</evidence>
<name>B4MNC7_DROWI</name>
<dbReference type="FunCoup" id="B4MNC7">
    <property type="interactions" value="45"/>
</dbReference>
<dbReference type="OrthoDB" id="199913at2759"/>
<dbReference type="Proteomes" id="UP000007798">
    <property type="component" value="Unassembled WGS sequence"/>
</dbReference>
<dbReference type="OMA" id="CRWSTHK"/>
<dbReference type="PhylomeDB" id="B4MNC7"/>
<keyword evidence="7" id="KW-0378">Hydrolase</keyword>